<accession>A0A1V4D7M9</accession>
<dbReference type="Proteomes" id="UP000033615">
    <property type="component" value="Unassembled WGS sequence"/>
</dbReference>
<keyword evidence="1" id="KW-0472">Membrane</keyword>
<protein>
    <submittedName>
        <fullName evidence="2">Uncharacterized protein</fullName>
    </submittedName>
</protein>
<evidence type="ECO:0000313" key="2">
    <source>
        <dbReference type="EMBL" id="OPF80994.1"/>
    </source>
</evidence>
<keyword evidence="1" id="KW-0812">Transmembrane</keyword>
<organism evidence="2 3">
    <name type="scientific">Streptomyces antioxidans</name>
    <dbReference type="NCBI Taxonomy" id="1507734"/>
    <lineage>
        <taxon>Bacteria</taxon>
        <taxon>Bacillati</taxon>
        <taxon>Actinomycetota</taxon>
        <taxon>Actinomycetes</taxon>
        <taxon>Kitasatosporales</taxon>
        <taxon>Streptomycetaceae</taxon>
        <taxon>Streptomyces</taxon>
    </lineage>
</organism>
<reference evidence="2" key="1">
    <citation type="submission" date="2016-12" db="EMBL/GenBank/DDBJ databases">
        <title>Genome sequence of Streptomyces antioxidans MUSC 164.</title>
        <authorList>
            <person name="Lee L.-H."/>
            <person name="Ser H.-L."/>
        </authorList>
    </citation>
    <scope>NUCLEOTIDE SEQUENCE [LARGE SCALE GENOMIC DNA]</scope>
    <source>
        <strain evidence="2">MUSC 164</strain>
    </source>
</reference>
<dbReference type="EMBL" id="LAKD02000027">
    <property type="protein sequence ID" value="OPF80994.1"/>
    <property type="molecule type" value="Genomic_DNA"/>
</dbReference>
<evidence type="ECO:0000313" key="3">
    <source>
        <dbReference type="Proteomes" id="UP000033615"/>
    </source>
</evidence>
<feature type="transmembrane region" description="Helical" evidence="1">
    <location>
        <begin position="71"/>
        <end position="91"/>
    </location>
</feature>
<sequence length="118" mass="12866">MQRLLAVLIVAQVCAFVALLAEWGVRRQECLDEIGLKFGGSYHGREADLFTVRCHVTAQGAEFSTTTGFSMLPAFVAACGLLVCLVVTLVIRNRLMAEGRRVSAQDSEPPHPDSESEE</sequence>
<keyword evidence="1" id="KW-1133">Transmembrane helix</keyword>
<dbReference type="AlphaFoldDB" id="A0A1V4D7M9"/>
<gene>
    <name evidence="2" type="ORF">VT50_0210650</name>
</gene>
<dbReference type="RefSeq" id="WP_046084071.1">
    <property type="nucleotide sequence ID" value="NZ_LAKD02000027.1"/>
</dbReference>
<proteinExistence type="predicted"/>
<keyword evidence="3" id="KW-1185">Reference proteome</keyword>
<evidence type="ECO:0000256" key="1">
    <source>
        <dbReference type="SAM" id="Phobius"/>
    </source>
</evidence>
<comment type="caution">
    <text evidence="2">The sequence shown here is derived from an EMBL/GenBank/DDBJ whole genome shotgun (WGS) entry which is preliminary data.</text>
</comment>
<name>A0A1V4D7M9_9ACTN</name>